<evidence type="ECO:0000313" key="2">
    <source>
        <dbReference type="EMBL" id="CAK0791738.1"/>
    </source>
</evidence>
<comment type="caution">
    <text evidence="2">The sequence shown here is derived from an EMBL/GenBank/DDBJ whole genome shotgun (WGS) entry which is preliminary data.</text>
</comment>
<reference evidence="2" key="1">
    <citation type="submission" date="2023-10" db="EMBL/GenBank/DDBJ databases">
        <authorList>
            <person name="Chen Y."/>
            <person name="Shah S."/>
            <person name="Dougan E. K."/>
            <person name="Thang M."/>
            <person name="Chan C."/>
        </authorList>
    </citation>
    <scope>NUCLEOTIDE SEQUENCE [LARGE SCALE GENOMIC DNA]</scope>
</reference>
<evidence type="ECO:0000313" key="3">
    <source>
        <dbReference type="Proteomes" id="UP001189429"/>
    </source>
</evidence>
<organism evidence="2 3">
    <name type="scientific">Prorocentrum cordatum</name>
    <dbReference type="NCBI Taxonomy" id="2364126"/>
    <lineage>
        <taxon>Eukaryota</taxon>
        <taxon>Sar</taxon>
        <taxon>Alveolata</taxon>
        <taxon>Dinophyceae</taxon>
        <taxon>Prorocentrales</taxon>
        <taxon>Prorocentraceae</taxon>
        <taxon>Prorocentrum</taxon>
    </lineage>
</organism>
<dbReference type="EMBL" id="CAUYUJ010000645">
    <property type="protein sequence ID" value="CAK0791738.1"/>
    <property type="molecule type" value="Genomic_DNA"/>
</dbReference>
<accession>A0ABN9PJU9</accession>
<protein>
    <submittedName>
        <fullName evidence="2">Uncharacterized protein</fullName>
    </submittedName>
</protein>
<proteinExistence type="predicted"/>
<evidence type="ECO:0000256" key="1">
    <source>
        <dbReference type="SAM" id="MobiDB-lite"/>
    </source>
</evidence>
<gene>
    <name evidence="2" type="ORF">PCOR1329_LOCUS2543</name>
</gene>
<keyword evidence="3" id="KW-1185">Reference proteome</keyword>
<name>A0ABN9PJU9_9DINO</name>
<sequence>MSATSSQRPVIGRPTAPEGDDVLAAGPGAVTAAESKQAPLGRSGSVNAVETEPTRFEVFIVERPCCACCSFLAAALFFSMMAGAMYQSKVVVLATQDQWDVVGDPVVMQFNALQQGKDQDPAASLQQGVVAERSKTLASLILIYEVNDGNIMSEENLAKIRKVESVIVGDAKYKEHCLLTYAFNAPRAGAARTTLR</sequence>
<feature type="region of interest" description="Disordered" evidence="1">
    <location>
        <begin position="1"/>
        <end position="24"/>
    </location>
</feature>
<dbReference type="Proteomes" id="UP001189429">
    <property type="component" value="Unassembled WGS sequence"/>
</dbReference>